<evidence type="ECO:0000313" key="4">
    <source>
        <dbReference type="Proteomes" id="UP000544052"/>
    </source>
</evidence>
<sequence>MTNVSKQSGFTYARKILADPDQAGLIFWLGFRPFDEDELAVLIDRESAAIELALQKLRENGVVNPIKDDKQKWTLSNDGEDLRNMLISLSVWGRQQMDDQEEIIPQLIVEPEKVADLKVLVKFRDNVVRKYMNI</sequence>
<dbReference type="Proteomes" id="UP000518255">
    <property type="component" value="Unassembled WGS sequence"/>
</dbReference>
<protein>
    <submittedName>
        <fullName evidence="2">Transcriptional regulator</fullName>
    </submittedName>
</protein>
<dbReference type="AlphaFoldDB" id="A0A7W3TXQ5"/>
<reference evidence="3 4" key="1">
    <citation type="submission" date="2020-07" db="EMBL/GenBank/DDBJ databases">
        <title>Description of Limosilactobacillus balticus sp. nov., Limosilactobacillus agrestis sp. nov., Limosilactobacillus albertensis sp. nov., Limosilactobacillus rudii sp. nov., Limosilactobacillus fastidiosus sp. nov., five novel Limosilactobacillus species isolated from the vertebrate gastrointestinal tract, and proposal of 6 subspecies of Limosilactobacillus reuteri adapted to the gastrointestinal tract of specific vertebrate hosts.</title>
        <authorList>
            <person name="Li F."/>
            <person name="Cheng C."/>
            <person name="Zheng J."/>
            <person name="Quevedo R.M."/>
            <person name="Li J."/>
            <person name="Roos S."/>
            <person name="Gaenzle M.G."/>
            <person name="Walter J."/>
        </authorList>
    </citation>
    <scope>NUCLEOTIDE SEQUENCE [LARGE SCALE GENOMIC DNA]</scope>
    <source>
        <strain evidence="2 3">WF-MA3-C</strain>
        <strain evidence="1 4">WF-MO7-1</strain>
    </source>
</reference>
<dbReference type="Proteomes" id="UP000544052">
    <property type="component" value="Unassembled WGS sequence"/>
</dbReference>
<proteinExistence type="predicted"/>
<dbReference type="InterPro" id="IPR036390">
    <property type="entry name" value="WH_DNA-bd_sf"/>
</dbReference>
<gene>
    <name evidence="2" type="ORF">H5R63_00080</name>
    <name evidence="1" type="ORF">H5R64_03485</name>
</gene>
<dbReference type="EMBL" id="JACIUY010000010">
    <property type="protein sequence ID" value="MBB1085219.1"/>
    <property type="molecule type" value="Genomic_DNA"/>
</dbReference>
<dbReference type="SUPFAM" id="SSF46785">
    <property type="entry name" value="Winged helix' DNA-binding domain"/>
    <property type="match status" value="1"/>
</dbReference>
<dbReference type="EMBL" id="JACIUZ010000027">
    <property type="protein sequence ID" value="MBB1062868.1"/>
    <property type="molecule type" value="Genomic_DNA"/>
</dbReference>
<evidence type="ECO:0000313" key="3">
    <source>
        <dbReference type="Proteomes" id="UP000518255"/>
    </source>
</evidence>
<accession>A0A7W3TXQ5</accession>
<dbReference type="RefSeq" id="WP_182579924.1">
    <property type="nucleotide sequence ID" value="NZ_JACIUY010000010.1"/>
</dbReference>
<keyword evidence="4" id="KW-1185">Reference proteome</keyword>
<evidence type="ECO:0000313" key="2">
    <source>
        <dbReference type="EMBL" id="MBB1085219.1"/>
    </source>
</evidence>
<organism evidence="2 3">
    <name type="scientific">Limosilactobacillus fastidiosus</name>
    <dbReference type="NCBI Taxonomy" id="2759855"/>
    <lineage>
        <taxon>Bacteria</taxon>
        <taxon>Bacillati</taxon>
        <taxon>Bacillota</taxon>
        <taxon>Bacilli</taxon>
        <taxon>Lactobacillales</taxon>
        <taxon>Lactobacillaceae</taxon>
        <taxon>Limosilactobacillus</taxon>
    </lineage>
</organism>
<name>A0A7W3TXQ5_9LACO</name>
<comment type="caution">
    <text evidence="2">The sequence shown here is derived from an EMBL/GenBank/DDBJ whole genome shotgun (WGS) entry which is preliminary data.</text>
</comment>
<evidence type="ECO:0000313" key="1">
    <source>
        <dbReference type="EMBL" id="MBB1062868.1"/>
    </source>
</evidence>